<feature type="coiled-coil region" evidence="1">
    <location>
        <begin position="133"/>
        <end position="217"/>
    </location>
</feature>
<dbReference type="AlphaFoldDB" id="A0A8K1CHH9"/>
<reference evidence="3" key="1">
    <citation type="submission" date="2019-03" db="EMBL/GenBank/DDBJ databases">
        <title>Long read genome sequence of the mycoparasitic Pythium oligandrum ATCC 38472 isolated from sugarbeet rhizosphere.</title>
        <authorList>
            <person name="Gaulin E."/>
        </authorList>
    </citation>
    <scope>NUCLEOTIDE SEQUENCE</scope>
    <source>
        <strain evidence="3">ATCC 38472_TT</strain>
    </source>
</reference>
<evidence type="ECO:0000313" key="3">
    <source>
        <dbReference type="EMBL" id="TMW63325.1"/>
    </source>
</evidence>
<gene>
    <name evidence="3" type="ORF">Poli38472_002266</name>
</gene>
<accession>A0A8K1CHH9</accession>
<dbReference type="Proteomes" id="UP000794436">
    <property type="component" value="Unassembled WGS sequence"/>
</dbReference>
<name>A0A8K1CHH9_PYTOL</name>
<evidence type="ECO:0000313" key="4">
    <source>
        <dbReference type="Proteomes" id="UP000794436"/>
    </source>
</evidence>
<dbReference type="EMBL" id="SPLM01000072">
    <property type="protein sequence ID" value="TMW63325.1"/>
    <property type="molecule type" value="Genomic_DNA"/>
</dbReference>
<evidence type="ECO:0000256" key="2">
    <source>
        <dbReference type="SAM" id="MobiDB-lite"/>
    </source>
</evidence>
<feature type="region of interest" description="Disordered" evidence="2">
    <location>
        <begin position="1"/>
        <end position="65"/>
    </location>
</feature>
<comment type="caution">
    <text evidence="3">The sequence shown here is derived from an EMBL/GenBank/DDBJ whole genome shotgun (WGS) entry which is preliminary data.</text>
</comment>
<keyword evidence="1" id="KW-0175">Coiled coil</keyword>
<protein>
    <submittedName>
        <fullName evidence="3">Uncharacterized protein</fullName>
    </submittedName>
</protein>
<organism evidence="3 4">
    <name type="scientific">Pythium oligandrum</name>
    <name type="common">Mycoparasitic fungus</name>
    <dbReference type="NCBI Taxonomy" id="41045"/>
    <lineage>
        <taxon>Eukaryota</taxon>
        <taxon>Sar</taxon>
        <taxon>Stramenopiles</taxon>
        <taxon>Oomycota</taxon>
        <taxon>Peronosporomycetes</taxon>
        <taxon>Pythiales</taxon>
        <taxon>Pythiaceae</taxon>
        <taxon>Pythium</taxon>
    </lineage>
</organism>
<evidence type="ECO:0000256" key="1">
    <source>
        <dbReference type="SAM" id="Coils"/>
    </source>
</evidence>
<sequence length="255" mass="30075">MNEWRSALEQRLSLMDDAEPSFEGANDDDADGITMEGPLPMDLEGTDRSRRDLEDDDEEREGNAKKEGEITLLRLENSLLRKKVKELERVQRGEKWSTKFVVDESEMARIDLLLKRAEDAKTEAMTYVANTSREKLSQDVKVLQSILKKAKAERHAFKKKIKAVEDRLLLEREKIEKEEIRFQVDREIFAKILQDDRDSYKHEVNLLVQKMTELQKEKHALYLWAKEQQERHLQEIRKLTRALGRTKKLVEEQVR</sequence>
<proteinExistence type="predicted"/>
<keyword evidence="4" id="KW-1185">Reference proteome</keyword>
<feature type="compositionally biased region" description="Acidic residues" evidence="2">
    <location>
        <begin position="16"/>
        <end position="31"/>
    </location>
</feature>
<dbReference type="OrthoDB" id="76698at2759"/>